<keyword evidence="4 5" id="KW-0472">Membrane</keyword>
<feature type="transmembrane region" description="Helical" evidence="5">
    <location>
        <begin position="198"/>
        <end position="218"/>
    </location>
</feature>
<feature type="transmembrane region" description="Helical" evidence="5">
    <location>
        <begin position="12"/>
        <end position="35"/>
    </location>
</feature>
<comment type="subcellular location">
    <subcellularLocation>
        <location evidence="1">Endomembrane system</location>
        <topology evidence="1">Multi-pass membrane protein</topology>
    </subcellularLocation>
</comment>
<accession>A0A9P3PQG8</accession>
<evidence type="ECO:0000256" key="5">
    <source>
        <dbReference type="SAM" id="Phobius"/>
    </source>
</evidence>
<dbReference type="InterPro" id="IPR050911">
    <property type="entry name" value="DRAM/TMEM150_Autophagy_Mod"/>
</dbReference>
<dbReference type="EMBL" id="BRPK01000008">
    <property type="protein sequence ID" value="GLB40168.1"/>
    <property type="molecule type" value="Genomic_DNA"/>
</dbReference>
<feature type="transmembrane region" description="Helical" evidence="5">
    <location>
        <begin position="134"/>
        <end position="156"/>
    </location>
</feature>
<dbReference type="InterPro" id="IPR019402">
    <property type="entry name" value="CWH43_N"/>
</dbReference>
<name>A0A9P3PQG8_LYOSH</name>
<dbReference type="GO" id="GO:0012505">
    <property type="term" value="C:endomembrane system"/>
    <property type="evidence" value="ECO:0007669"/>
    <property type="project" value="UniProtKB-SubCell"/>
</dbReference>
<dbReference type="Proteomes" id="UP001063166">
    <property type="component" value="Unassembled WGS sequence"/>
</dbReference>
<dbReference type="PANTHER" id="PTHR21324">
    <property type="entry name" value="FASTING-INDUCIBLE INTEGRAL MEMBRANE PROTEIN TM6P1-RELATED"/>
    <property type="match status" value="1"/>
</dbReference>
<sequence>MFSHRHQHWAYVWIPLVTSFVWFGMLWAMLITWLAQGRPKYVSQQGKIAYISDIGASFLKPLFIAGGAVTGVGFFLSLSVERLLRYTGRLPPSLRKREQVFSYLAILGSLAGAVGLICLAVFDTQRHKKLHRAFLLLFMLGVAFSAIFTIVEYHWISRDFREFQRLKIAYIAKAVITTILICLAIAFGVALYRSHNTGAILEWTVAFLFTFYLLTFYYDLRQTKHFRKHGYFKDIIRAEKQRRAEKHHTMRQI</sequence>
<feature type="transmembrane region" description="Helical" evidence="5">
    <location>
        <begin position="168"/>
        <end position="192"/>
    </location>
</feature>
<evidence type="ECO:0000256" key="1">
    <source>
        <dbReference type="ARBA" id="ARBA00004127"/>
    </source>
</evidence>
<comment type="caution">
    <text evidence="7">The sequence shown here is derived from an EMBL/GenBank/DDBJ whole genome shotgun (WGS) entry which is preliminary data.</text>
</comment>
<feature type="transmembrane region" description="Helical" evidence="5">
    <location>
        <begin position="100"/>
        <end position="122"/>
    </location>
</feature>
<evidence type="ECO:0000256" key="2">
    <source>
        <dbReference type="ARBA" id="ARBA00022692"/>
    </source>
</evidence>
<evidence type="ECO:0000256" key="3">
    <source>
        <dbReference type="ARBA" id="ARBA00022989"/>
    </source>
</evidence>
<evidence type="ECO:0000259" key="6">
    <source>
        <dbReference type="Pfam" id="PF10277"/>
    </source>
</evidence>
<dbReference type="GO" id="GO:0005886">
    <property type="term" value="C:plasma membrane"/>
    <property type="evidence" value="ECO:0007669"/>
    <property type="project" value="TreeGrafter"/>
</dbReference>
<keyword evidence="3 5" id="KW-1133">Transmembrane helix</keyword>
<protein>
    <submittedName>
        <fullName evidence="7">Frag1/DRAM/Sfk1 family protein</fullName>
    </submittedName>
</protein>
<dbReference type="PANTHER" id="PTHR21324:SF2">
    <property type="entry name" value="EG:22E5.9 PROTEIN"/>
    <property type="match status" value="1"/>
</dbReference>
<proteinExistence type="predicted"/>
<evidence type="ECO:0000313" key="8">
    <source>
        <dbReference type="Proteomes" id="UP001063166"/>
    </source>
</evidence>
<gene>
    <name evidence="7" type="ORF">LshimejAT787_0800390</name>
</gene>
<dbReference type="Pfam" id="PF10277">
    <property type="entry name" value="Frag1"/>
    <property type="match status" value="1"/>
</dbReference>
<keyword evidence="8" id="KW-1185">Reference proteome</keyword>
<dbReference type="AlphaFoldDB" id="A0A9P3PQG8"/>
<evidence type="ECO:0000313" key="7">
    <source>
        <dbReference type="EMBL" id="GLB40168.1"/>
    </source>
</evidence>
<feature type="transmembrane region" description="Helical" evidence="5">
    <location>
        <begin position="62"/>
        <end position="80"/>
    </location>
</feature>
<keyword evidence="2 5" id="KW-0812">Transmembrane</keyword>
<reference evidence="7" key="1">
    <citation type="submission" date="2022-07" db="EMBL/GenBank/DDBJ databases">
        <title>The genome of Lyophyllum shimeji provides insight into the initial evolution of ectomycorrhizal fungal genome.</title>
        <authorList>
            <person name="Kobayashi Y."/>
            <person name="Shibata T."/>
            <person name="Hirakawa H."/>
            <person name="Shigenobu S."/>
            <person name="Nishiyama T."/>
            <person name="Yamada A."/>
            <person name="Hasebe M."/>
            <person name="Kawaguchi M."/>
        </authorList>
    </citation>
    <scope>NUCLEOTIDE SEQUENCE</scope>
    <source>
        <strain evidence="7">AT787</strain>
    </source>
</reference>
<organism evidence="7 8">
    <name type="scientific">Lyophyllum shimeji</name>
    <name type="common">Hon-shimeji</name>
    <name type="synonym">Tricholoma shimeji</name>
    <dbReference type="NCBI Taxonomy" id="47721"/>
    <lineage>
        <taxon>Eukaryota</taxon>
        <taxon>Fungi</taxon>
        <taxon>Dikarya</taxon>
        <taxon>Basidiomycota</taxon>
        <taxon>Agaricomycotina</taxon>
        <taxon>Agaricomycetes</taxon>
        <taxon>Agaricomycetidae</taxon>
        <taxon>Agaricales</taxon>
        <taxon>Tricholomatineae</taxon>
        <taxon>Lyophyllaceae</taxon>
        <taxon>Lyophyllum</taxon>
    </lineage>
</organism>
<dbReference type="OrthoDB" id="10032492at2759"/>
<feature type="domain" description="CWH43-like N-terminal" evidence="6">
    <location>
        <begin position="11"/>
        <end position="222"/>
    </location>
</feature>
<evidence type="ECO:0000256" key="4">
    <source>
        <dbReference type="ARBA" id="ARBA00023136"/>
    </source>
</evidence>